<keyword evidence="1" id="KW-0472">Membrane</keyword>
<evidence type="ECO:0000313" key="2">
    <source>
        <dbReference type="EMBL" id="SMP22268.1"/>
    </source>
</evidence>
<keyword evidence="1" id="KW-0812">Transmembrane</keyword>
<dbReference type="RefSeq" id="WP_284724332.1">
    <property type="nucleotide sequence ID" value="NZ_FXTU01000004.1"/>
</dbReference>
<feature type="transmembrane region" description="Helical" evidence="1">
    <location>
        <begin position="43"/>
        <end position="65"/>
    </location>
</feature>
<organism evidence="2 3">
    <name type="scientific">Laceyella tengchongensis</name>
    <dbReference type="NCBI Taxonomy" id="574699"/>
    <lineage>
        <taxon>Bacteria</taxon>
        <taxon>Bacillati</taxon>
        <taxon>Bacillota</taxon>
        <taxon>Bacilli</taxon>
        <taxon>Bacillales</taxon>
        <taxon>Thermoactinomycetaceae</taxon>
        <taxon>Laceyella</taxon>
    </lineage>
</organism>
<name>A0AA45WPJ8_9BACL</name>
<proteinExistence type="predicted"/>
<sequence length="317" mass="36886">MTSRDPGVSRFNGCLFMFLAVSVVSTIFPLVLFFFFYSGMGATVLFFVIPGLYAIFINVYCFLLVGRERNQESIEEEERLRTFAYFRPSGGRLFLWSLLGGALGTLIGRMVFKYQTHDKLFKWGLVFLLLLNVEGYVQVFGFLGMVSNQFIEEEKKEQQHEQWVNSKELANTLVQVINTYAKQKEKAINRRDPSLIKNVDWEAYDMEKLKLKIDDPELDPGLHIDIKGTKIYLDGKVNTTYDMEVLKEKFPEEFTVIVEMIQTFRDPSDKFDGDPVREINMYYDKEQQKWIIKGDESVERSFQVADKVGKPVVTYFD</sequence>
<feature type="transmembrane region" description="Helical" evidence="1">
    <location>
        <begin position="124"/>
        <end position="146"/>
    </location>
</feature>
<dbReference type="AlphaFoldDB" id="A0AA45WPJ8"/>
<protein>
    <submittedName>
        <fullName evidence="2">Uncharacterized membrane protein YsdA, DUF1294 family</fullName>
    </submittedName>
</protein>
<evidence type="ECO:0000313" key="3">
    <source>
        <dbReference type="Proteomes" id="UP001157946"/>
    </source>
</evidence>
<evidence type="ECO:0000256" key="1">
    <source>
        <dbReference type="SAM" id="Phobius"/>
    </source>
</evidence>
<dbReference type="EMBL" id="FXTU01000004">
    <property type="protein sequence ID" value="SMP22268.1"/>
    <property type="molecule type" value="Genomic_DNA"/>
</dbReference>
<feature type="transmembrane region" description="Helical" evidence="1">
    <location>
        <begin position="12"/>
        <end position="37"/>
    </location>
</feature>
<gene>
    <name evidence="2" type="ORF">SAMN06265361_10427</name>
</gene>
<reference evidence="2" key="1">
    <citation type="submission" date="2017-05" db="EMBL/GenBank/DDBJ databases">
        <authorList>
            <person name="Varghese N."/>
            <person name="Submissions S."/>
        </authorList>
    </citation>
    <scope>NUCLEOTIDE SEQUENCE</scope>
    <source>
        <strain evidence="2">DSM 45262</strain>
    </source>
</reference>
<dbReference type="Proteomes" id="UP001157946">
    <property type="component" value="Unassembled WGS sequence"/>
</dbReference>
<feature type="transmembrane region" description="Helical" evidence="1">
    <location>
        <begin position="93"/>
        <end position="112"/>
    </location>
</feature>
<accession>A0AA45WPJ8</accession>
<comment type="caution">
    <text evidence="2">The sequence shown here is derived from an EMBL/GenBank/DDBJ whole genome shotgun (WGS) entry which is preliminary data.</text>
</comment>
<keyword evidence="3" id="KW-1185">Reference proteome</keyword>
<keyword evidence="1" id="KW-1133">Transmembrane helix</keyword>